<dbReference type="PANTHER" id="PTHR42776:SF27">
    <property type="entry name" value="DIPEPTIDYL PEPTIDASE FAMILY MEMBER 6"/>
    <property type="match status" value="1"/>
</dbReference>
<reference evidence="4 5" key="1">
    <citation type="journal article" date="2009" name="Stand. Genomic Sci.">
        <title>Complete genome sequence of Kangiella koreensis type strain (SW-125).</title>
        <authorList>
            <person name="Han C."/>
            <person name="Sikorski J."/>
            <person name="Lapidus A."/>
            <person name="Nolan M."/>
            <person name="Glavina Del Rio T."/>
            <person name="Tice H."/>
            <person name="Cheng J.F."/>
            <person name="Lucas S."/>
            <person name="Chen F."/>
            <person name="Copeland A."/>
            <person name="Ivanova N."/>
            <person name="Mavromatis K."/>
            <person name="Ovchinnikova G."/>
            <person name="Pati A."/>
            <person name="Bruce D."/>
            <person name="Goodwin L."/>
            <person name="Pitluck S."/>
            <person name="Chen A."/>
            <person name="Palaniappan K."/>
            <person name="Land M."/>
            <person name="Hauser L."/>
            <person name="Chang Y.J."/>
            <person name="Jeffries C.D."/>
            <person name="Chain P."/>
            <person name="Saunders E."/>
            <person name="Brettin T."/>
            <person name="Goker M."/>
            <person name="Tindall B.J."/>
            <person name="Bristow J."/>
            <person name="Eisen J.A."/>
            <person name="Markowitz V."/>
            <person name="Hugenholtz P."/>
            <person name="Kyrpides N.C."/>
            <person name="Klenk H.P."/>
            <person name="Detter J.C."/>
        </authorList>
    </citation>
    <scope>NUCLEOTIDE SEQUENCE [LARGE SCALE GENOMIC DNA]</scope>
    <source>
        <strain evidence="5">DSM 16069 / KCTC 12182 / SW-125</strain>
    </source>
</reference>
<dbReference type="MEROPS" id="S09.071"/>
<evidence type="ECO:0000259" key="3">
    <source>
        <dbReference type="Pfam" id="PF00326"/>
    </source>
</evidence>
<evidence type="ECO:0000256" key="2">
    <source>
        <dbReference type="SAM" id="MobiDB-lite"/>
    </source>
</evidence>
<dbReference type="PANTHER" id="PTHR42776">
    <property type="entry name" value="SERINE PEPTIDASE S9 FAMILY MEMBER"/>
    <property type="match status" value="1"/>
</dbReference>
<dbReference type="InterPro" id="IPR001375">
    <property type="entry name" value="Peptidase_S9_cat"/>
</dbReference>
<dbReference type="STRING" id="523791.Kkor_1452"/>
<protein>
    <submittedName>
        <fullName evidence="4">Peptidase S9 prolyl oligopeptidase active site domain protein</fullName>
    </submittedName>
</protein>
<proteinExistence type="predicted"/>
<feature type="domain" description="Peptidase S9 prolyl oligopeptidase catalytic" evidence="3">
    <location>
        <begin position="473"/>
        <end position="678"/>
    </location>
</feature>
<keyword evidence="5" id="KW-1185">Reference proteome</keyword>
<dbReference type="eggNOG" id="COG1506">
    <property type="taxonomic scope" value="Bacteria"/>
</dbReference>
<dbReference type="EMBL" id="CP001707">
    <property type="protein sequence ID" value="ACV26864.1"/>
    <property type="molecule type" value="Genomic_DNA"/>
</dbReference>
<dbReference type="InterPro" id="IPR011042">
    <property type="entry name" value="6-blade_b-propeller_TolB-like"/>
</dbReference>
<dbReference type="SUPFAM" id="SSF53474">
    <property type="entry name" value="alpha/beta-Hydrolases"/>
    <property type="match status" value="1"/>
</dbReference>
<organism evidence="4 5">
    <name type="scientific">Kangiella koreensis (strain DSM 16069 / JCM 12317 / KCTC 12182 / SW-125)</name>
    <dbReference type="NCBI Taxonomy" id="523791"/>
    <lineage>
        <taxon>Bacteria</taxon>
        <taxon>Pseudomonadati</taxon>
        <taxon>Pseudomonadota</taxon>
        <taxon>Gammaproteobacteria</taxon>
        <taxon>Kangiellales</taxon>
        <taxon>Kangiellaceae</taxon>
        <taxon>Kangiella</taxon>
    </lineage>
</organism>
<evidence type="ECO:0000313" key="4">
    <source>
        <dbReference type="EMBL" id="ACV26864.1"/>
    </source>
</evidence>
<dbReference type="InParanoid" id="C7RC72"/>
<dbReference type="AlphaFoldDB" id="C7RC72"/>
<evidence type="ECO:0000313" key="5">
    <source>
        <dbReference type="Proteomes" id="UP000001231"/>
    </source>
</evidence>
<dbReference type="GO" id="GO:0004252">
    <property type="term" value="F:serine-type endopeptidase activity"/>
    <property type="evidence" value="ECO:0007669"/>
    <property type="project" value="TreeGrafter"/>
</dbReference>
<dbReference type="InterPro" id="IPR029058">
    <property type="entry name" value="AB_hydrolase_fold"/>
</dbReference>
<sequence>MLSTLLILISLFFGLIDTFVRGPMKKLLISMSLLLASTGLMANTGMTLEDISKLQSVTSLDVSPNGDYIAFTQSKPRTPYVDEDGTAWNQLFVMKKGGEARPFITGKVSIGGVQWAHDSSAIYYTSKRGEDKHNSLYKIPVDGGESQQVLSFETDIGGYTISHDGSKLVFLAKEKDPKHLEKLDKKGFKAKVYEEDIKMTHAWLYELASQEDSQKPEKLDIKDHVLSVAFSPVNDQLMIQTSPTSLIDDIYMKKSLKVVDLDGDIVASFKTEGKQGKAVWSTDGQQIAFLGANDYNDPTNGALYIANVDDETVYKRVANLSSHVMDIAWQGDDVIYIEHQGVESRIVRAAIKRKIADRPVVDYGNGIQRRLSVSNNGDIYAMTDTASHPREVYAFNAEGFERLTNSNSWLADKALGKQVAYEYEARDGLKIQGVLVYPLNYKKGKRYPMIAFVHGGPEAHDSNGWNTNYGDPAQYASAQGYFSLFPNYRGSTGRGDEFARLDQHAYADPEFTDILDGKLALVKDGMVDTDKAGITGGSYGGYATAWSSTALSEHYAAGVMFVGISNQLSKFGTTDIPNEMQAVHARAWPWDDYQWMLETSPIYHAPKGKTPLLIMHGEADTRVHPSQSMEMYRYLKTLGNAPVRLVLYPGEGHGNRKAAAQLDYSMRLMRWMDHYLKGKGGNPPPYDLQHEEKLENGSDSSDS</sequence>
<feature type="region of interest" description="Disordered" evidence="2">
    <location>
        <begin position="680"/>
        <end position="703"/>
    </location>
</feature>
<dbReference type="SUPFAM" id="SSF82171">
    <property type="entry name" value="DPP6 N-terminal domain-like"/>
    <property type="match status" value="1"/>
</dbReference>
<dbReference type="Proteomes" id="UP000001231">
    <property type="component" value="Chromosome"/>
</dbReference>
<dbReference type="Gene3D" id="2.120.10.30">
    <property type="entry name" value="TolB, C-terminal domain"/>
    <property type="match status" value="1"/>
</dbReference>
<name>C7RC72_KANKD</name>
<evidence type="ECO:0000256" key="1">
    <source>
        <dbReference type="ARBA" id="ARBA00022801"/>
    </source>
</evidence>
<gene>
    <name evidence="4" type="ordered locus">Kkor_1452</name>
</gene>
<dbReference type="HOGENOM" id="CLU_008615_2_0_6"/>
<dbReference type="Pfam" id="PF00326">
    <property type="entry name" value="Peptidase_S9"/>
    <property type="match status" value="1"/>
</dbReference>
<accession>C7RC72</accession>
<keyword evidence="1" id="KW-0378">Hydrolase</keyword>
<dbReference type="GO" id="GO:0006508">
    <property type="term" value="P:proteolysis"/>
    <property type="evidence" value="ECO:0007669"/>
    <property type="project" value="InterPro"/>
</dbReference>
<dbReference type="KEGG" id="kko:Kkor_1452"/>
<dbReference type="eggNOG" id="COG0823">
    <property type="taxonomic scope" value="Bacteria"/>
</dbReference>
<dbReference type="Gene3D" id="3.40.50.1820">
    <property type="entry name" value="alpha/beta hydrolase"/>
    <property type="match status" value="1"/>
</dbReference>